<feature type="region of interest" description="Disordered" evidence="1">
    <location>
        <begin position="47"/>
        <end position="118"/>
    </location>
</feature>
<comment type="caution">
    <text evidence="2">The sequence shown here is derived from an EMBL/GenBank/DDBJ whole genome shotgun (WGS) entry which is preliminary data.</text>
</comment>
<dbReference type="AlphaFoldDB" id="A0A559LLH9"/>
<dbReference type="Proteomes" id="UP000320707">
    <property type="component" value="Unassembled WGS sequence"/>
</dbReference>
<proteinExistence type="predicted"/>
<feature type="compositionally biased region" description="Polar residues" evidence="1">
    <location>
        <begin position="103"/>
        <end position="118"/>
    </location>
</feature>
<organism evidence="2 3">
    <name type="scientific">Fusarium oxysporum f. sp. cubense</name>
    <dbReference type="NCBI Taxonomy" id="61366"/>
    <lineage>
        <taxon>Eukaryota</taxon>
        <taxon>Fungi</taxon>
        <taxon>Dikarya</taxon>
        <taxon>Ascomycota</taxon>
        <taxon>Pezizomycotina</taxon>
        <taxon>Sordariomycetes</taxon>
        <taxon>Hypocreomycetidae</taxon>
        <taxon>Hypocreales</taxon>
        <taxon>Nectriaceae</taxon>
        <taxon>Fusarium</taxon>
        <taxon>Fusarium oxysporum species complex</taxon>
    </lineage>
</organism>
<name>A0A559LLH9_FUSOC</name>
<evidence type="ECO:0000256" key="1">
    <source>
        <dbReference type="SAM" id="MobiDB-lite"/>
    </source>
</evidence>
<protein>
    <submittedName>
        <fullName evidence="2">Uncharacterized protein</fullName>
    </submittedName>
</protein>
<evidence type="ECO:0000313" key="2">
    <source>
        <dbReference type="EMBL" id="TVY75140.1"/>
    </source>
</evidence>
<reference evidence="2 3" key="1">
    <citation type="journal article" date="2019" name="Microbiol. Resour. Announc.">
        <title>High-quality draft genome sequence of Fusarium oxysporum f. sp. cubense strain 160527, a causal agent of Panama disease.</title>
        <authorList>
            <person name="Asai S."/>
            <person name="Ayukawa Y."/>
            <person name="Gan P."/>
            <person name="Masuda S."/>
            <person name="Komatsu K."/>
            <person name="Shirasu K."/>
            <person name="Arie T."/>
        </authorList>
    </citation>
    <scope>NUCLEOTIDE SEQUENCE [LARGE SCALE GENOMIC DNA]</scope>
    <source>
        <strain evidence="2 3">160527</strain>
    </source>
</reference>
<gene>
    <name evidence="2" type="ORF">Focb16_v005567</name>
</gene>
<dbReference type="EMBL" id="SRMI01000003">
    <property type="protein sequence ID" value="TVY75140.1"/>
    <property type="molecule type" value="Genomic_DNA"/>
</dbReference>
<sequence>METYSLKDCFLRVGFYKVTQKLVGQVSEWKSDITQFICDALEKHAGTSKNKDSANDDHPTSKRSRSEGAIDGTASPLQKRAKTVADSHTEVPTAANTGRCLQEHQTPNIGPLTSSPSVTQDRVLRTPFSGTFRLVVTETYFKTGLQSWQKTSLKIGLSVFQETQMSIASSVTKVYIMWARNGVKSKTEQDYLFTKTAQHF</sequence>
<feature type="compositionally biased region" description="Basic and acidic residues" evidence="1">
    <location>
        <begin position="47"/>
        <end position="68"/>
    </location>
</feature>
<evidence type="ECO:0000313" key="3">
    <source>
        <dbReference type="Proteomes" id="UP000320707"/>
    </source>
</evidence>
<accession>A0A559LLH9</accession>